<dbReference type="Gene3D" id="3.40.30.10">
    <property type="entry name" value="Glutaredoxin"/>
    <property type="match status" value="2"/>
</dbReference>
<dbReference type="SUPFAM" id="SSF52833">
    <property type="entry name" value="Thioredoxin-like"/>
    <property type="match status" value="1"/>
</dbReference>
<evidence type="ECO:0000256" key="1">
    <source>
        <dbReference type="ARBA" id="ARBA00022490"/>
    </source>
</evidence>
<dbReference type="AlphaFoldDB" id="A0A0U2ZBX0"/>
<dbReference type="Proteomes" id="UP000067683">
    <property type="component" value="Chromosome"/>
</dbReference>
<comment type="similarity">
    <text evidence="2">Belongs to the SpxH family.</text>
</comment>
<evidence type="ECO:0000313" key="4">
    <source>
        <dbReference type="Proteomes" id="UP000067683"/>
    </source>
</evidence>
<gene>
    <name evidence="2" type="primary">spxH</name>
    <name evidence="3" type="ORF">AUC31_16435</name>
</gene>
<dbReference type="GO" id="GO:0016853">
    <property type="term" value="F:isomerase activity"/>
    <property type="evidence" value="ECO:0007669"/>
    <property type="project" value="UniProtKB-KW"/>
</dbReference>
<dbReference type="HAMAP" id="MF_02245">
    <property type="entry name" value="Adapter_SpxH"/>
    <property type="match status" value="1"/>
</dbReference>
<evidence type="ECO:0000313" key="3">
    <source>
        <dbReference type="EMBL" id="ALS76700.1"/>
    </source>
</evidence>
<keyword evidence="1 2" id="KW-0963">Cytoplasm</keyword>
<dbReference type="InterPro" id="IPR046404">
    <property type="entry name" value="Adapter_SpxH"/>
</dbReference>
<dbReference type="STRING" id="200991.AUC31_16435"/>
<comment type="subunit">
    <text evidence="2">Interacts with Spx.</text>
</comment>
<protein>
    <recommendedName>
        <fullName evidence="2">ClpXP adapter protein SpxH</fullName>
    </recommendedName>
</protein>
<organism evidence="3 4">
    <name type="scientific">Planococcus rifietoensis</name>
    <dbReference type="NCBI Taxonomy" id="200991"/>
    <lineage>
        <taxon>Bacteria</taxon>
        <taxon>Bacillati</taxon>
        <taxon>Bacillota</taxon>
        <taxon>Bacilli</taxon>
        <taxon>Bacillales</taxon>
        <taxon>Caryophanaceae</taxon>
        <taxon>Planococcus</taxon>
    </lineage>
</organism>
<dbReference type="GO" id="GO:0005737">
    <property type="term" value="C:cytoplasm"/>
    <property type="evidence" value="ECO:0007669"/>
    <property type="project" value="UniProtKB-SubCell"/>
</dbReference>
<proteinExistence type="inferred from homology"/>
<dbReference type="KEGG" id="prt:AUC31_16435"/>
<keyword evidence="3" id="KW-0413">Isomerase</keyword>
<evidence type="ECO:0000256" key="2">
    <source>
        <dbReference type="HAMAP-Rule" id="MF_02245"/>
    </source>
</evidence>
<reference evidence="3" key="1">
    <citation type="submission" date="2016-01" db="EMBL/GenBank/DDBJ databases">
        <title>Complete genome of Planococcus rifietoensis type strain M8.</title>
        <authorList>
            <person name="See-Too W.S."/>
        </authorList>
    </citation>
    <scope>NUCLEOTIDE SEQUENCE [LARGE SCALE GENOMIC DNA]</scope>
    <source>
        <strain evidence="3">M8</strain>
    </source>
</reference>
<dbReference type="PANTHER" id="PTHR13887">
    <property type="entry name" value="GLUTATHIONE S-TRANSFERASE KAPPA"/>
    <property type="match status" value="1"/>
</dbReference>
<dbReference type="CDD" id="cd03025">
    <property type="entry name" value="DsbA_FrnE_like"/>
    <property type="match status" value="1"/>
</dbReference>
<dbReference type="PANTHER" id="PTHR13887:SF47">
    <property type="entry name" value="CLPXP ADAPTER PROTEIN SPXH"/>
    <property type="match status" value="1"/>
</dbReference>
<dbReference type="OrthoDB" id="9813770at2"/>
<name>A0A0U2ZBX0_9BACL</name>
<dbReference type="Pfam" id="PF13743">
    <property type="entry name" value="Thioredoxin_5"/>
    <property type="match status" value="1"/>
</dbReference>
<accession>A0A0U2ZBX0</accession>
<dbReference type="RefSeq" id="WP_058383401.1">
    <property type="nucleotide sequence ID" value="NZ_CP013659.2"/>
</dbReference>
<comment type="function">
    <text evidence="2">Adapter protein required for efficient degradation of Spx by ClpXP under non-stress conditions. Interaction with Spx stabilizes Spx and exposes the C-terminus of Spx for recognition and proteolysis by ClpXP.</text>
</comment>
<dbReference type="EMBL" id="CP013659">
    <property type="protein sequence ID" value="ALS76700.1"/>
    <property type="molecule type" value="Genomic_DNA"/>
</dbReference>
<dbReference type="InterPro" id="IPR036249">
    <property type="entry name" value="Thioredoxin-like_sf"/>
</dbReference>
<comment type="subcellular location">
    <subcellularLocation>
        <location evidence="2">Cytoplasm</location>
    </subcellularLocation>
</comment>
<sequence length="265" mass="30592">MSNLDLAEEILEHQVSCKPMELYVFMDPMNPACWELQSIIRKLQIEYGHYFSMRMILSTQLSALNMSVKNADMTGDELEHPALPSVAIKAAELQGKRAGNRFLYKLQEHLFLQSRNVTSYGVLLEIAAEAELDQDEFKDDFHSVHSAKAFQCDLRITREMEISEVPSIVFFNECIEDEGVKVSGLYSYDVYLTILQEMLGKDRLNRQSPPSLDDLFIKYPTMATHEVASIYNISEQTAERELKKQVLQQKLERIPMQDETLWKVK</sequence>
<keyword evidence="4" id="KW-1185">Reference proteome</keyword>